<reference evidence="4" key="1">
    <citation type="submission" date="2018-08" db="EMBL/GenBank/DDBJ databases">
        <title>Thalassotalea euphylliae genome.</title>
        <authorList>
            <person name="Summers S."/>
            <person name="Rice S.A."/>
            <person name="Freckelton M.L."/>
            <person name="Nedved B.T."/>
            <person name="Hadfield M.G."/>
        </authorList>
    </citation>
    <scope>NUCLEOTIDE SEQUENCE [LARGE SCALE GENOMIC DNA]</scope>
    <source>
        <strain evidence="4">H3</strain>
    </source>
</reference>
<keyword evidence="1" id="KW-0812">Transmembrane</keyword>
<dbReference type="Pfam" id="PF11127">
    <property type="entry name" value="YgaP-like_TM"/>
    <property type="match status" value="1"/>
</dbReference>
<sequence length="62" mass="6654">MTLNIGTIDRILRVLLGSLLIIWVIIGGPLWAWLGAVLVATGLVKFCPAYAIFGIKTSKTKG</sequence>
<keyword evidence="1" id="KW-1133">Transmembrane helix</keyword>
<keyword evidence="4" id="KW-1185">Reference proteome</keyword>
<organism evidence="3 4">
    <name type="scientific">Thalassotalea euphylliae</name>
    <dbReference type="NCBI Taxonomy" id="1655234"/>
    <lineage>
        <taxon>Bacteria</taxon>
        <taxon>Pseudomonadati</taxon>
        <taxon>Pseudomonadota</taxon>
        <taxon>Gammaproteobacteria</taxon>
        <taxon>Alteromonadales</taxon>
        <taxon>Colwelliaceae</taxon>
        <taxon>Thalassotalea</taxon>
    </lineage>
</organism>
<dbReference type="RefSeq" id="WP_116014019.1">
    <property type="nucleotide sequence ID" value="NZ_QUOT01000001.1"/>
</dbReference>
<gene>
    <name evidence="3" type="ORF">DXX94_04020</name>
</gene>
<keyword evidence="1" id="KW-0472">Membrane</keyword>
<protein>
    <submittedName>
        <fullName evidence="3">DUF2892 domain-containing protein</fullName>
    </submittedName>
</protein>
<dbReference type="EMBL" id="QUOT01000001">
    <property type="protein sequence ID" value="REL29939.1"/>
    <property type="molecule type" value="Genomic_DNA"/>
</dbReference>
<comment type="caution">
    <text evidence="3">The sequence shown here is derived from an EMBL/GenBank/DDBJ whole genome shotgun (WGS) entry which is preliminary data.</text>
</comment>
<evidence type="ECO:0000256" key="1">
    <source>
        <dbReference type="SAM" id="Phobius"/>
    </source>
</evidence>
<feature type="domain" description="Inner membrane protein YgaP-like transmembrane" evidence="2">
    <location>
        <begin position="1"/>
        <end position="61"/>
    </location>
</feature>
<feature type="transmembrane region" description="Helical" evidence="1">
    <location>
        <begin position="12"/>
        <end position="31"/>
    </location>
</feature>
<evidence type="ECO:0000313" key="3">
    <source>
        <dbReference type="EMBL" id="REL29939.1"/>
    </source>
</evidence>
<accession>A0A3E0TZV6</accession>
<dbReference type="InterPro" id="IPR021309">
    <property type="entry name" value="YgaP-like_TM"/>
</dbReference>
<feature type="transmembrane region" description="Helical" evidence="1">
    <location>
        <begin position="37"/>
        <end position="55"/>
    </location>
</feature>
<dbReference type="Proteomes" id="UP000256899">
    <property type="component" value="Unassembled WGS sequence"/>
</dbReference>
<evidence type="ECO:0000313" key="4">
    <source>
        <dbReference type="Proteomes" id="UP000256899"/>
    </source>
</evidence>
<name>A0A3E0TZV6_9GAMM</name>
<dbReference type="AlphaFoldDB" id="A0A3E0TZV6"/>
<evidence type="ECO:0000259" key="2">
    <source>
        <dbReference type="Pfam" id="PF11127"/>
    </source>
</evidence>
<proteinExistence type="predicted"/>